<accession>A0A9D4R7A2</accession>
<sequence>MARKIYGVIILTLVIGINTVLARTTSSPLSSQPTETNLSRCPDVICSLEFIPAECLSMPVLTRDGRNCYGCPEWSATCKRELARQEAEVTTAAHEVITCPKTPCPVLEGVPKDCVFTETYFYHGLKCDKCPTIRATCAQGNKTVLVSAPDSKCPLLDCTLEFIPDECREIPKTEINGVMCDGCPKKKASCIPQSSIQPESIPRRPCGLIHCPGFIPQECSVERKYTNRWGEECALCPQWREGCREEERQVHLTLPEGAVPSQCPQTNCTEQIPQACQETLPYKFFHLDCFRCPKWRTGCSFKKVVKVATSSTPAITDEYIPKVACPLIHCEVPMRLSPNCYQKKIYTFMGQQCEDCPLVKTECADLVPPRPVVSVNASRLDSSDPSCPLSACPMIYIHPACREETQYLHQNRWCDGCPKQRPNCVPPTEPSVQSLQTQSPVLENICPVKACTLMLIPPECIDEQPYDFNGRTCFNCPKWRVGCNSGSDSPMTNTVPEMACPLFACPRILIPQECREEQSFKFRNKTCYKCPKWREGCVPSTSLPHIVDTPPAPVPETSCPVLKCEPSNVPSECMENRTRAYKGLVCEDCPVVKPDCPTTSTSATPEPCPPIPCPATEIPEECKQEHTYQYKGQTCFLCPRWRPGCTPINSPSPFDPVNQQSITKLKGVFPVNEFMSSVDALSCPPLPCPDILIPPPCKEESFYMHQGFRCRGCPRWRLGCQPSSGAPVKLNANGILSFSLFNDLFDLGR</sequence>
<keyword evidence="3" id="KW-1185">Reference proteome</keyword>
<dbReference type="AlphaFoldDB" id="A0A9D4R7A2"/>
<dbReference type="OrthoDB" id="6147739at2759"/>
<feature type="signal peptide" evidence="1">
    <location>
        <begin position="1"/>
        <end position="22"/>
    </location>
</feature>
<reference evidence="2" key="2">
    <citation type="submission" date="2020-11" db="EMBL/GenBank/DDBJ databases">
        <authorList>
            <person name="McCartney M.A."/>
            <person name="Auch B."/>
            <person name="Kono T."/>
            <person name="Mallez S."/>
            <person name="Becker A."/>
            <person name="Gohl D.M."/>
            <person name="Silverstein K.A.T."/>
            <person name="Koren S."/>
            <person name="Bechman K.B."/>
            <person name="Herman A."/>
            <person name="Abrahante J.E."/>
            <person name="Garbe J."/>
        </authorList>
    </citation>
    <scope>NUCLEOTIDE SEQUENCE</scope>
    <source>
        <strain evidence="2">Duluth1</strain>
        <tissue evidence="2">Whole animal</tissue>
    </source>
</reference>
<name>A0A9D4R7A2_DREPO</name>
<keyword evidence="1" id="KW-0732">Signal</keyword>
<reference evidence="2" key="1">
    <citation type="journal article" date="2019" name="bioRxiv">
        <title>The Genome of the Zebra Mussel, Dreissena polymorpha: A Resource for Invasive Species Research.</title>
        <authorList>
            <person name="McCartney M.A."/>
            <person name="Auch B."/>
            <person name="Kono T."/>
            <person name="Mallez S."/>
            <person name="Zhang Y."/>
            <person name="Obille A."/>
            <person name="Becker A."/>
            <person name="Abrahante J.E."/>
            <person name="Garbe J."/>
            <person name="Badalamenti J.P."/>
            <person name="Herman A."/>
            <person name="Mangelson H."/>
            <person name="Liachko I."/>
            <person name="Sullivan S."/>
            <person name="Sone E.D."/>
            <person name="Koren S."/>
            <person name="Silverstein K.A.T."/>
            <person name="Beckman K.B."/>
            <person name="Gohl D.M."/>
        </authorList>
    </citation>
    <scope>NUCLEOTIDE SEQUENCE</scope>
    <source>
        <strain evidence="2">Duluth1</strain>
        <tissue evidence="2">Whole animal</tissue>
    </source>
</reference>
<feature type="chain" id="PRO_5038340257" evidence="1">
    <location>
        <begin position="23"/>
        <end position="749"/>
    </location>
</feature>
<comment type="caution">
    <text evidence="2">The sequence shown here is derived from an EMBL/GenBank/DDBJ whole genome shotgun (WGS) entry which is preliminary data.</text>
</comment>
<evidence type="ECO:0000256" key="1">
    <source>
        <dbReference type="SAM" id="SignalP"/>
    </source>
</evidence>
<dbReference type="EMBL" id="JAIWYP010000003">
    <property type="protein sequence ID" value="KAH3857701.1"/>
    <property type="molecule type" value="Genomic_DNA"/>
</dbReference>
<evidence type="ECO:0000313" key="3">
    <source>
        <dbReference type="Proteomes" id="UP000828390"/>
    </source>
</evidence>
<organism evidence="2 3">
    <name type="scientific">Dreissena polymorpha</name>
    <name type="common">Zebra mussel</name>
    <name type="synonym">Mytilus polymorpha</name>
    <dbReference type="NCBI Taxonomy" id="45954"/>
    <lineage>
        <taxon>Eukaryota</taxon>
        <taxon>Metazoa</taxon>
        <taxon>Spiralia</taxon>
        <taxon>Lophotrochozoa</taxon>
        <taxon>Mollusca</taxon>
        <taxon>Bivalvia</taxon>
        <taxon>Autobranchia</taxon>
        <taxon>Heteroconchia</taxon>
        <taxon>Euheterodonta</taxon>
        <taxon>Imparidentia</taxon>
        <taxon>Neoheterodontei</taxon>
        <taxon>Myida</taxon>
        <taxon>Dreissenoidea</taxon>
        <taxon>Dreissenidae</taxon>
        <taxon>Dreissena</taxon>
    </lineage>
</organism>
<evidence type="ECO:0000313" key="2">
    <source>
        <dbReference type="EMBL" id="KAH3857701.1"/>
    </source>
</evidence>
<gene>
    <name evidence="2" type="ORF">DPMN_100313</name>
</gene>
<dbReference type="Proteomes" id="UP000828390">
    <property type="component" value="Unassembled WGS sequence"/>
</dbReference>
<protein>
    <submittedName>
        <fullName evidence="2">Uncharacterized protein</fullName>
    </submittedName>
</protein>
<proteinExistence type="predicted"/>